<sequence>MDSLLQSKTVDMIFTVAIEGFKEKRVAWLQLAADVFEELALVTSFEPVLREYQNYDTYLQLLLKYMTHDISELLAEALLNFMCCLVKFNHQDTKSLHEDIFVK</sequence>
<protein>
    <submittedName>
        <fullName evidence="1">Uncharacterized protein</fullName>
    </submittedName>
</protein>
<name>A0A5B7GNL5_PORTR</name>
<comment type="caution">
    <text evidence="1">The sequence shown here is derived from an EMBL/GenBank/DDBJ whole genome shotgun (WGS) entry which is preliminary data.</text>
</comment>
<keyword evidence="2" id="KW-1185">Reference proteome</keyword>
<dbReference type="AlphaFoldDB" id="A0A5B7GNL5"/>
<dbReference type="EMBL" id="VSRR010015425">
    <property type="protein sequence ID" value="MPC58154.1"/>
    <property type="molecule type" value="Genomic_DNA"/>
</dbReference>
<gene>
    <name evidence="1" type="ORF">E2C01_052149</name>
</gene>
<organism evidence="1 2">
    <name type="scientific">Portunus trituberculatus</name>
    <name type="common">Swimming crab</name>
    <name type="synonym">Neptunus trituberculatus</name>
    <dbReference type="NCBI Taxonomy" id="210409"/>
    <lineage>
        <taxon>Eukaryota</taxon>
        <taxon>Metazoa</taxon>
        <taxon>Ecdysozoa</taxon>
        <taxon>Arthropoda</taxon>
        <taxon>Crustacea</taxon>
        <taxon>Multicrustacea</taxon>
        <taxon>Malacostraca</taxon>
        <taxon>Eumalacostraca</taxon>
        <taxon>Eucarida</taxon>
        <taxon>Decapoda</taxon>
        <taxon>Pleocyemata</taxon>
        <taxon>Brachyura</taxon>
        <taxon>Eubrachyura</taxon>
        <taxon>Portunoidea</taxon>
        <taxon>Portunidae</taxon>
        <taxon>Portuninae</taxon>
        <taxon>Portunus</taxon>
    </lineage>
</organism>
<dbReference type="Proteomes" id="UP000324222">
    <property type="component" value="Unassembled WGS sequence"/>
</dbReference>
<dbReference type="OrthoDB" id="73401at2759"/>
<accession>A0A5B7GNL5</accession>
<reference evidence="1 2" key="1">
    <citation type="submission" date="2019-05" db="EMBL/GenBank/DDBJ databases">
        <title>Another draft genome of Portunus trituberculatus and its Hox gene families provides insights of decapod evolution.</title>
        <authorList>
            <person name="Jeong J.-H."/>
            <person name="Song I."/>
            <person name="Kim S."/>
            <person name="Choi T."/>
            <person name="Kim D."/>
            <person name="Ryu S."/>
            <person name="Kim W."/>
        </authorList>
    </citation>
    <scope>NUCLEOTIDE SEQUENCE [LARGE SCALE GENOMIC DNA]</scope>
    <source>
        <tissue evidence="1">Muscle</tissue>
    </source>
</reference>
<proteinExistence type="predicted"/>
<evidence type="ECO:0000313" key="1">
    <source>
        <dbReference type="EMBL" id="MPC58154.1"/>
    </source>
</evidence>
<evidence type="ECO:0000313" key="2">
    <source>
        <dbReference type="Proteomes" id="UP000324222"/>
    </source>
</evidence>